<dbReference type="PRINTS" id="PR00455">
    <property type="entry name" value="HTHTETR"/>
</dbReference>
<dbReference type="Pfam" id="PF17923">
    <property type="entry name" value="TetR_C_18"/>
    <property type="match status" value="1"/>
</dbReference>
<evidence type="ECO:0000313" key="5">
    <source>
        <dbReference type="Proteomes" id="UP000706039"/>
    </source>
</evidence>
<proteinExistence type="predicted"/>
<dbReference type="Gene3D" id="1.10.357.10">
    <property type="entry name" value="Tetracycline Repressor, domain 2"/>
    <property type="match status" value="1"/>
</dbReference>
<comment type="caution">
    <text evidence="4">The sequence shown here is derived from an EMBL/GenBank/DDBJ whole genome shotgun (WGS) entry which is preliminary data.</text>
</comment>
<name>A0ABS7PYG9_9SPHN</name>
<sequence length="212" mass="23205">MTAPRKPRISSRKQPRQARSTQLVADILQAAVQVLAAEGAARFTTARVAERAGVSVGSIYQYFPNKAAILFRLQADEWRDTSVMLRTLLEAPGQPPIERLRAAIRAFFRSECEEAAMRIALADAAPLYRHAPEAHAHRRAGLRTAIAFWREALPDATREQRRRVADIAAIALGSIGKTISERQWPVETIDAYADASADMVAAYIAGLSGASP</sequence>
<keyword evidence="1 2" id="KW-0238">DNA-binding</keyword>
<protein>
    <submittedName>
        <fullName evidence="4">TetR family transcriptional regulator</fullName>
    </submittedName>
</protein>
<dbReference type="PROSITE" id="PS50977">
    <property type="entry name" value="HTH_TETR_2"/>
    <property type="match status" value="1"/>
</dbReference>
<evidence type="ECO:0000313" key="4">
    <source>
        <dbReference type="EMBL" id="MBY8826156.1"/>
    </source>
</evidence>
<dbReference type="InterPro" id="IPR050109">
    <property type="entry name" value="HTH-type_TetR-like_transc_reg"/>
</dbReference>
<dbReference type="PANTHER" id="PTHR30055:SF201">
    <property type="entry name" value="TRANSCRIPTIONAL REGULATORY PROTEIN"/>
    <property type="match status" value="1"/>
</dbReference>
<dbReference type="Pfam" id="PF00440">
    <property type="entry name" value="TetR_N"/>
    <property type="match status" value="1"/>
</dbReference>
<dbReference type="InterPro" id="IPR009057">
    <property type="entry name" value="Homeodomain-like_sf"/>
</dbReference>
<evidence type="ECO:0000256" key="2">
    <source>
        <dbReference type="PROSITE-ProRule" id="PRU00335"/>
    </source>
</evidence>
<dbReference type="PANTHER" id="PTHR30055">
    <property type="entry name" value="HTH-TYPE TRANSCRIPTIONAL REGULATOR RUTR"/>
    <property type="match status" value="1"/>
</dbReference>
<dbReference type="InterPro" id="IPR040804">
    <property type="entry name" value="TetR_C_18"/>
</dbReference>
<evidence type="ECO:0000259" key="3">
    <source>
        <dbReference type="PROSITE" id="PS50977"/>
    </source>
</evidence>
<reference evidence="4 5" key="1">
    <citation type="submission" date="2021-08" db="EMBL/GenBank/DDBJ databases">
        <authorList>
            <person name="Tuo L."/>
        </authorList>
    </citation>
    <scope>NUCLEOTIDE SEQUENCE [LARGE SCALE GENOMIC DNA]</scope>
    <source>
        <strain evidence="4 5">JCM 31229</strain>
    </source>
</reference>
<dbReference type="SUPFAM" id="SSF46689">
    <property type="entry name" value="Homeodomain-like"/>
    <property type="match status" value="1"/>
</dbReference>
<dbReference type="EMBL" id="JAINVV010000015">
    <property type="protein sequence ID" value="MBY8826156.1"/>
    <property type="molecule type" value="Genomic_DNA"/>
</dbReference>
<evidence type="ECO:0000256" key="1">
    <source>
        <dbReference type="ARBA" id="ARBA00023125"/>
    </source>
</evidence>
<feature type="domain" description="HTH tetR-type" evidence="3">
    <location>
        <begin position="21"/>
        <end position="81"/>
    </location>
</feature>
<dbReference type="InterPro" id="IPR001647">
    <property type="entry name" value="HTH_TetR"/>
</dbReference>
<keyword evidence="5" id="KW-1185">Reference proteome</keyword>
<dbReference type="Proteomes" id="UP000706039">
    <property type="component" value="Unassembled WGS sequence"/>
</dbReference>
<gene>
    <name evidence="4" type="ORF">K7G82_27895</name>
</gene>
<accession>A0ABS7PYG9</accession>
<feature type="DNA-binding region" description="H-T-H motif" evidence="2">
    <location>
        <begin position="44"/>
        <end position="63"/>
    </location>
</feature>
<organism evidence="4 5">
    <name type="scientific">Sphingomonas colocasiae</name>
    <dbReference type="NCBI Taxonomy" id="1848973"/>
    <lineage>
        <taxon>Bacteria</taxon>
        <taxon>Pseudomonadati</taxon>
        <taxon>Pseudomonadota</taxon>
        <taxon>Alphaproteobacteria</taxon>
        <taxon>Sphingomonadales</taxon>
        <taxon>Sphingomonadaceae</taxon>
        <taxon>Sphingomonas</taxon>
    </lineage>
</organism>